<proteinExistence type="predicted"/>
<accession>A0A5B2VJF2</accession>
<sequence>MTPLQKLKNTGYFILILAGGYALIYGLIQFSGWSEDQDVLEIKKSNTSTIGTIVKVGSMKGSYAIAEYFVDGKRYEKKQGSPAEDIYIGEHYLVIYRATGPAISRIDFTNPIFLNGEKTSATIATIVHEDGVTVGFTYIVDGEHFKRFQKYADGDRLEEGQTYTVEYLLSNPAVSILRLK</sequence>
<gene>
    <name evidence="2" type="ORF">F0L74_20900</name>
</gene>
<keyword evidence="1" id="KW-0472">Membrane</keyword>
<dbReference type="AlphaFoldDB" id="A0A5B2VJF2"/>
<evidence type="ECO:0000313" key="2">
    <source>
        <dbReference type="EMBL" id="KAA2238680.1"/>
    </source>
</evidence>
<keyword evidence="3" id="KW-1185">Reference proteome</keyword>
<feature type="transmembrane region" description="Helical" evidence="1">
    <location>
        <begin position="12"/>
        <end position="33"/>
    </location>
</feature>
<comment type="caution">
    <text evidence="2">The sequence shown here is derived from an EMBL/GenBank/DDBJ whole genome shotgun (WGS) entry which is preliminary data.</text>
</comment>
<protein>
    <submittedName>
        <fullName evidence="2">Uncharacterized protein</fullName>
    </submittedName>
</protein>
<reference evidence="2 3" key="2">
    <citation type="submission" date="2019-09" db="EMBL/GenBank/DDBJ databases">
        <authorList>
            <person name="Jin C."/>
        </authorList>
    </citation>
    <scope>NUCLEOTIDE SEQUENCE [LARGE SCALE GENOMIC DNA]</scope>
    <source>
        <strain evidence="2 3">BN140078</strain>
    </source>
</reference>
<reference evidence="2 3" key="1">
    <citation type="submission" date="2019-09" db="EMBL/GenBank/DDBJ databases">
        <title>Chitinophaga ginsengihumi sp. nov., isolated from soil of ginseng rhizosphere.</title>
        <authorList>
            <person name="Lee J."/>
        </authorList>
    </citation>
    <scope>NUCLEOTIDE SEQUENCE [LARGE SCALE GENOMIC DNA]</scope>
    <source>
        <strain evidence="2 3">BN140078</strain>
    </source>
</reference>
<evidence type="ECO:0000313" key="3">
    <source>
        <dbReference type="Proteomes" id="UP000324611"/>
    </source>
</evidence>
<name>A0A5B2VJF2_9BACT</name>
<dbReference type="Proteomes" id="UP000324611">
    <property type="component" value="Unassembled WGS sequence"/>
</dbReference>
<dbReference type="EMBL" id="VUOC01000004">
    <property type="protein sequence ID" value="KAA2238680.1"/>
    <property type="molecule type" value="Genomic_DNA"/>
</dbReference>
<dbReference type="RefSeq" id="WP_149839859.1">
    <property type="nucleotide sequence ID" value="NZ_VUOC01000004.1"/>
</dbReference>
<evidence type="ECO:0000256" key="1">
    <source>
        <dbReference type="SAM" id="Phobius"/>
    </source>
</evidence>
<keyword evidence="1" id="KW-1133">Transmembrane helix</keyword>
<organism evidence="2 3">
    <name type="scientific">Chitinophaga agrisoli</name>
    <dbReference type="NCBI Taxonomy" id="2607653"/>
    <lineage>
        <taxon>Bacteria</taxon>
        <taxon>Pseudomonadati</taxon>
        <taxon>Bacteroidota</taxon>
        <taxon>Chitinophagia</taxon>
        <taxon>Chitinophagales</taxon>
        <taxon>Chitinophagaceae</taxon>
        <taxon>Chitinophaga</taxon>
    </lineage>
</organism>
<keyword evidence="1" id="KW-0812">Transmembrane</keyword>